<dbReference type="Proteomes" id="UP000246171">
    <property type="component" value="Unassembled WGS sequence"/>
</dbReference>
<organism evidence="2 3">
    <name type="scientific">Aspergillus eucalypticola (strain CBS 122712 / IBT 29274)</name>
    <dbReference type="NCBI Taxonomy" id="1448314"/>
    <lineage>
        <taxon>Eukaryota</taxon>
        <taxon>Fungi</taxon>
        <taxon>Dikarya</taxon>
        <taxon>Ascomycota</taxon>
        <taxon>Pezizomycotina</taxon>
        <taxon>Eurotiomycetes</taxon>
        <taxon>Eurotiomycetidae</taxon>
        <taxon>Eurotiales</taxon>
        <taxon>Aspergillaceae</taxon>
        <taxon>Aspergillus</taxon>
        <taxon>Aspergillus subgen. Circumdati</taxon>
    </lineage>
</organism>
<gene>
    <name evidence="2" type="ORF">BO83DRAFT_404151</name>
</gene>
<dbReference type="GeneID" id="37055643"/>
<name>A0A317ULD6_ASPEC</name>
<keyword evidence="3" id="KW-1185">Reference proteome</keyword>
<evidence type="ECO:0000256" key="1">
    <source>
        <dbReference type="SAM" id="MobiDB-lite"/>
    </source>
</evidence>
<dbReference type="VEuPathDB" id="FungiDB:BO83DRAFT_404151"/>
<reference evidence="2" key="1">
    <citation type="submission" date="2016-12" db="EMBL/GenBank/DDBJ databases">
        <title>The genomes of Aspergillus section Nigri reveals drivers in fungal speciation.</title>
        <authorList>
            <consortium name="DOE Joint Genome Institute"/>
            <person name="Vesth T.C."/>
            <person name="Nybo J."/>
            <person name="Theobald S."/>
            <person name="Brandl J."/>
            <person name="Frisvad J.C."/>
            <person name="Nielsen K.F."/>
            <person name="Lyhne E.K."/>
            <person name="Kogle M.E."/>
            <person name="Kuo A."/>
            <person name="Riley R."/>
            <person name="Clum A."/>
            <person name="Nolan M."/>
            <person name="Lipzen A."/>
            <person name="Salamov A."/>
            <person name="Henrissat B."/>
            <person name="Wiebenga A."/>
            <person name="De vries R.P."/>
            <person name="Grigoriev I.V."/>
            <person name="Mortensen U.H."/>
            <person name="Andersen M.R."/>
            <person name="Baker S.E."/>
        </authorList>
    </citation>
    <scope>NUCLEOTIDE SEQUENCE</scope>
    <source>
        <strain evidence="2">CBS 122712</strain>
    </source>
</reference>
<feature type="region of interest" description="Disordered" evidence="1">
    <location>
        <begin position="1"/>
        <end position="21"/>
    </location>
</feature>
<evidence type="ECO:0000313" key="3">
    <source>
        <dbReference type="Proteomes" id="UP000246171"/>
    </source>
</evidence>
<accession>A0A317ULD6</accession>
<dbReference type="RefSeq" id="XP_025381997.1">
    <property type="nucleotide sequence ID" value="XM_025533681.1"/>
</dbReference>
<protein>
    <submittedName>
        <fullName evidence="2">Uncharacterized protein</fullName>
    </submittedName>
</protein>
<evidence type="ECO:0000313" key="2">
    <source>
        <dbReference type="EMBL" id="PWY61988.1"/>
    </source>
</evidence>
<sequence length="194" mass="22232">MSKSETTGAPTATLTALPQTHTTTLTEHEENGQFSDLISPFFDKAANGDFEKPKLRVEYVLDYSFIISKMFGFLYHAYYDDSPEILGDPAGKRDTAAEDNVLLLMGLPSTERIAQDIISWLWRQIYIVAAEYLIQTSLTTARNGSQCPPRADLRVILIRFFLRRLDTPKRYRQIDEFVYELSADLIERIVELKK</sequence>
<proteinExistence type="predicted"/>
<dbReference type="AlphaFoldDB" id="A0A317ULD6"/>
<comment type="caution">
    <text evidence="2">The sequence shown here is derived from an EMBL/GenBank/DDBJ whole genome shotgun (WGS) entry which is preliminary data.</text>
</comment>
<dbReference type="EMBL" id="MSFU01000050">
    <property type="protein sequence ID" value="PWY61988.1"/>
    <property type="molecule type" value="Genomic_DNA"/>
</dbReference>